<dbReference type="AlphaFoldDB" id="A0A853I9S6"/>
<dbReference type="PANTHER" id="PTHR35936:SF25">
    <property type="entry name" value="ABC TRANSPORTER SUBSTRATE-BINDING PROTEIN"/>
    <property type="match status" value="1"/>
</dbReference>
<comment type="similarity">
    <text evidence="1">Belongs to the bacterial solute-binding protein 3 family.</text>
</comment>
<dbReference type="EMBL" id="JACCKB010000009">
    <property type="protein sequence ID" value="NYZ66015.1"/>
    <property type="molecule type" value="Genomic_DNA"/>
</dbReference>
<evidence type="ECO:0000256" key="1">
    <source>
        <dbReference type="ARBA" id="ARBA00010333"/>
    </source>
</evidence>
<evidence type="ECO:0000313" key="3">
    <source>
        <dbReference type="Proteomes" id="UP000569732"/>
    </source>
</evidence>
<organism evidence="2 3">
    <name type="scientific">Spartinivicinus marinus</name>
    <dbReference type="NCBI Taxonomy" id="2994442"/>
    <lineage>
        <taxon>Bacteria</taxon>
        <taxon>Pseudomonadati</taxon>
        <taxon>Pseudomonadota</taxon>
        <taxon>Gammaproteobacteria</taxon>
        <taxon>Oceanospirillales</taxon>
        <taxon>Zooshikellaceae</taxon>
        <taxon>Spartinivicinus</taxon>
    </lineage>
</organism>
<sequence>MIALVLIISVTISKSWAVEALRLATGEWPPYVSKDLKHYGVISLIVIEAFQLASNQTIKVEYHFFPWQRGLVLAKQGKYHGASFWGKSAEREQDFYYSNAIFEGPYMIWHLKALSFDWSNVSDLQPYKVGGLIGANYGDAFQQAESEGKLIVERTPTEPPNFMKLLQGRIQLYPLDREVGYSILRKFYQPEQTRKIVYHPTPLINPRYYLLINKKTKKAKDLIATFNSGLDRLRKNGRHEELFNLSRKGYFNLENQRDNTVQKEQITTL</sequence>
<keyword evidence="3" id="KW-1185">Reference proteome</keyword>
<dbReference type="Gene3D" id="3.40.190.10">
    <property type="entry name" value="Periplasmic binding protein-like II"/>
    <property type="match status" value="2"/>
</dbReference>
<gene>
    <name evidence="2" type="ORF">H0A36_08310</name>
</gene>
<evidence type="ECO:0000313" key="2">
    <source>
        <dbReference type="EMBL" id="NYZ66015.1"/>
    </source>
</evidence>
<reference evidence="2 3" key="1">
    <citation type="submission" date="2020-07" db="EMBL/GenBank/DDBJ databases">
        <title>Endozoicomonas sp. nov., isolated from sediment.</title>
        <authorList>
            <person name="Gu T."/>
        </authorList>
    </citation>
    <scope>NUCLEOTIDE SEQUENCE [LARGE SCALE GENOMIC DNA]</scope>
    <source>
        <strain evidence="2 3">SM1973</strain>
    </source>
</reference>
<accession>A0A853I9S6</accession>
<dbReference type="Proteomes" id="UP000569732">
    <property type="component" value="Unassembled WGS sequence"/>
</dbReference>
<dbReference type="SUPFAM" id="SSF53850">
    <property type="entry name" value="Periplasmic binding protein-like II"/>
    <property type="match status" value="1"/>
</dbReference>
<name>A0A853I9S6_9GAMM</name>
<comment type="caution">
    <text evidence="2">The sequence shown here is derived from an EMBL/GenBank/DDBJ whole genome shotgun (WGS) entry which is preliminary data.</text>
</comment>
<proteinExistence type="inferred from homology"/>
<dbReference type="PANTHER" id="PTHR35936">
    <property type="entry name" value="MEMBRANE-BOUND LYTIC MUREIN TRANSGLYCOSYLASE F"/>
    <property type="match status" value="1"/>
</dbReference>
<protein>
    <submittedName>
        <fullName evidence="2">Transporter substrate-binding domain-containing protein</fullName>
    </submittedName>
</protein>